<feature type="compositionally biased region" description="Basic and acidic residues" evidence="8">
    <location>
        <begin position="405"/>
        <end position="430"/>
    </location>
</feature>
<dbReference type="Pfam" id="PF25879">
    <property type="entry name" value="WHD_LYAR"/>
    <property type="match status" value="1"/>
</dbReference>
<dbReference type="GO" id="GO:0003677">
    <property type="term" value="F:DNA binding"/>
    <property type="evidence" value="ECO:0007669"/>
    <property type="project" value="InterPro"/>
</dbReference>
<evidence type="ECO:0000256" key="1">
    <source>
        <dbReference type="ARBA" id="ARBA00004123"/>
    </source>
</evidence>
<feature type="compositionally biased region" description="Basic and acidic residues" evidence="8">
    <location>
        <begin position="285"/>
        <end position="297"/>
    </location>
</feature>
<reference evidence="11" key="1">
    <citation type="submission" date="2019-09" db="EMBL/GenBank/DDBJ databases">
        <title>Organ-specific transcriptomic study of the physiology of the cattle tick, Rhipicephalus microplus.</title>
        <authorList>
            <person name="Tirloni L."/>
            <person name="Braz G."/>
            <person name="Gandara A.C.P."/>
            <person name="Sabadin G.A."/>
            <person name="da Silva R.M."/>
            <person name="Guizzo M.G."/>
            <person name="Machado J.A."/>
            <person name="Costa E.P."/>
            <person name="Gomes H.F."/>
            <person name="Moraes J."/>
            <person name="Mota M.B.S."/>
            <person name="Mesquita R.D."/>
            <person name="Alvarenga P.H."/>
            <person name="Alves F."/>
            <person name="Seixas A."/>
            <person name="da Fonseca R.N."/>
            <person name="Fogaca A."/>
            <person name="Logullo C."/>
            <person name="Tanaka A."/>
            <person name="Daffre S."/>
            <person name="Termignoni C."/>
            <person name="Vaz I.S.Jr."/>
            <person name="Oliveira P.L."/>
            <person name="Ribeiro J.M."/>
        </authorList>
    </citation>
    <scope>NUCLEOTIDE SEQUENCE</scope>
    <source>
        <strain evidence="11">Porto Alegre</strain>
    </source>
</reference>
<dbReference type="FunFam" id="3.30.1490.490:FF:000001">
    <property type="entry name" value="cell growth-regulating nucleolar protein-like"/>
    <property type="match status" value="1"/>
</dbReference>
<keyword evidence="6" id="KW-0539">Nucleus</keyword>
<evidence type="ECO:0000259" key="10">
    <source>
        <dbReference type="Pfam" id="PF25879"/>
    </source>
</evidence>
<feature type="domain" description="Cell growth-regulating nucleolar protein-like winged helix" evidence="10">
    <location>
        <begin position="434"/>
        <end position="502"/>
    </location>
</feature>
<evidence type="ECO:0000256" key="6">
    <source>
        <dbReference type="ARBA" id="ARBA00023242"/>
    </source>
</evidence>
<name>A0A6M2CM37_RHIMP</name>
<dbReference type="PROSITE" id="PS51804">
    <property type="entry name" value="ZF_C2HC_LYAR"/>
    <property type="match status" value="2"/>
</dbReference>
<dbReference type="GO" id="GO:0005730">
    <property type="term" value="C:nucleolus"/>
    <property type="evidence" value="ECO:0007669"/>
    <property type="project" value="TreeGrafter"/>
</dbReference>
<evidence type="ECO:0000256" key="4">
    <source>
        <dbReference type="ARBA" id="ARBA00022771"/>
    </source>
</evidence>
<dbReference type="PANTHER" id="PTHR13100:SF10">
    <property type="entry name" value="CELL GROWTH-REGULATING NUCLEOLAR PROTEIN"/>
    <property type="match status" value="1"/>
</dbReference>
<evidence type="ECO:0000256" key="3">
    <source>
        <dbReference type="ARBA" id="ARBA00022737"/>
    </source>
</evidence>
<feature type="compositionally biased region" description="Basic and acidic residues" evidence="8">
    <location>
        <begin position="159"/>
        <end position="179"/>
    </location>
</feature>
<dbReference type="GO" id="GO:0000122">
    <property type="term" value="P:negative regulation of transcription by RNA polymerase II"/>
    <property type="evidence" value="ECO:0007669"/>
    <property type="project" value="TreeGrafter"/>
</dbReference>
<dbReference type="EMBL" id="GHWJ01001779">
    <property type="protein sequence ID" value="NOV34516.1"/>
    <property type="molecule type" value="Transcribed_RNA"/>
</dbReference>
<evidence type="ECO:0000256" key="5">
    <source>
        <dbReference type="ARBA" id="ARBA00022833"/>
    </source>
</evidence>
<feature type="compositionally biased region" description="Basic and acidic residues" evidence="8">
    <location>
        <begin position="211"/>
        <end position="223"/>
    </location>
</feature>
<dbReference type="OrthoDB" id="21474at2759"/>
<organism evidence="11">
    <name type="scientific">Rhipicephalus microplus</name>
    <name type="common">Cattle tick</name>
    <name type="synonym">Boophilus microplus</name>
    <dbReference type="NCBI Taxonomy" id="6941"/>
    <lineage>
        <taxon>Eukaryota</taxon>
        <taxon>Metazoa</taxon>
        <taxon>Ecdysozoa</taxon>
        <taxon>Arthropoda</taxon>
        <taxon>Chelicerata</taxon>
        <taxon>Arachnida</taxon>
        <taxon>Acari</taxon>
        <taxon>Parasitiformes</taxon>
        <taxon>Ixodida</taxon>
        <taxon>Ixodoidea</taxon>
        <taxon>Ixodidae</taxon>
        <taxon>Rhipicephalinae</taxon>
        <taxon>Rhipicephalus</taxon>
        <taxon>Boophilus</taxon>
    </lineage>
</organism>
<evidence type="ECO:0000256" key="8">
    <source>
        <dbReference type="SAM" id="MobiDB-lite"/>
    </source>
</evidence>
<dbReference type="Pfam" id="PF08790">
    <property type="entry name" value="zf-LYAR"/>
    <property type="match status" value="1"/>
</dbReference>
<sequence length="507" mass="58390">MVVFTCSTCGDSLKKSQVEKHIYTKCRSCKMLTCIDCNKDFWGDAYKEHIKCVTEAERYGGKNFKPQPFKGEAKQQQWIELLSKIIETQELSPPVKDVFKRMQNFSNVPRKEKPLKNFLHSSMGVRNQTLAQDVWQTMKKAQETLQKTQPGNKHLQKPHVTDENGSKGEKLHHSEDKARGQQQEEEETQDTSNENNAPGKKKQENGSAQVKVEKTKKSKEELLKNSMSVEVSSDKPKKKRKRKQPQQENVIEGGLQDDKEDRQDISSKDNALGNKKQQNGSAQVKVEKTKKSKEELLKNSMSVEVISDKPKKKRKRKQPQQENVIEGGLQDNKENKQDVSSKDNALGKKKQENGYAQVRGEKTKKPKKEPLDKTVSDEVASENSKKKKRKNRNQEDVIESDLQDEEKPTKKSKRQDQEGDNHTEKVDKAAEKVRFRWKNAVKRALLNADKHQLSRKQLQKRVFEECQSKGGNLTDEKMQTKLDKVLSNIRYFEHEGDLVRWVHSAAK</sequence>
<feature type="compositionally biased region" description="Basic and acidic residues" evidence="8">
    <location>
        <begin position="331"/>
        <end position="352"/>
    </location>
</feature>
<dbReference type="InterPro" id="IPR014898">
    <property type="entry name" value="Znf_C2H2_LYAR"/>
</dbReference>
<dbReference type="SUPFAM" id="SSF57667">
    <property type="entry name" value="beta-beta-alpha zinc fingers"/>
    <property type="match status" value="2"/>
</dbReference>
<dbReference type="VEuPathDB" id="VectorBase:LOC119185722"/>
<keyword evidence="2" id="KW-0479">Metal-binding</keyword>
<evidence type="ECO:0000256" key="7">
    <source>
        <dbReference type="PROSITE-ProRule" id="PRU01145"/>
    </source>
</evidence>
<dbReference type="AlphaFoldDB" id="A0A6M2CM37"/>
<dbReference type="InterPro" id="IPR058719">
    <property type="entry name" value="WHD_LYAR"/>
</dbReference>
<evidence type="ECO:0000256" key="2">
    <source>
        <dbReference type="ARBA" id="ARBA00022723"/>
    </source>
</evidence>
<evidence type="ECO:0000259" key="9">
    <source>
        <dbReference type="Pfam" id="PF08790"/>
    </source>
</evidence>
<dbReference type="GO" id="GO:0008270">
    <property type="term" value="F:zinc ion binding"/>
    <property type="evidence" value="ECO:0007669"/>
    <property type="project" value="UniProtKB-KW"/>
</dbReference>
<comment type="subcellular location">
    <subcellularLocation>
        <location evidence="1">Nucleus</location>
    </subcellularLocation>
</comment>
<evidence type="ECO:0000313" key="11">
    <source>
        <dbReference type="EMBL" id="NOV34516.1"/>
    </source>
</evidence>
<keyword evidence="3" id="KW-0677">Repeat</keyword>
<dbReference type="Gene3D" id="3.30.1490.490">
    <property type="match status" value="1"/>
</dbReference>
<keyword evidence="4 7" id="KW-0863">Zinc-finger</keyword>
<feature type="domain" description="Zinc finger C2H2 LYAR-type" evidence="9">
    <location>
        <begin position="32"/>
        <end position="59"/>
    </location>
</feature>
<proteinExistence type="predicted"/>
<feature type="compositionally biased region" description="Basic and acidic residues" evidence="8">
    <location>
        <begin position="256"/>
        <end position="267"/>
    </location>
</feature>
<dbReference type="InterPro" id="IPR039999">
    <property type="entry name" value="LYAR"/>
</dbReference>
<keyword evidence="5" id="KW-0862">Zinc</keyword>
<dbReference type="GO" id="GO:0006364">
    <property type="term" value="P:rRNA processing"/>
    <property type="evidence" value="ECO:0007669"/>
    <property type="project" value="TreeGrafter"/>
</dbReference>
<feature type="compositionally biased region" description="Basic and acidic residues" evidence="8">
    <location>
        <begin position="359"/>
        <end position="376"/>
    </location>
</feature>
<feature type="region of interest" description="Disordered" evidence="8">
    <location>
        <begin position="146"/>
        <end position="430"/>
    </location>
</feature>
<dbReference type="PANTHER" id="PTHR13100">
    <property type="entry name" value="CELL GROWTH-REGULATING NUCLEOLAR PROTEIN LYAR"/>
    <property type="match status" value="1"/>
</dbReference>
<accession>A0A6M2CM37</accession>
<dbReference type="InterPro" id="IPR036236">
    <property type="entry name" value="Znf_C2H2_sf"/>
</dbReference>
<protein>
    <submittedName>
        <fullName evidence="11">Putative cell growth-regulating nucleolar protein</fullName>
    </submittedName>
</protein>